<dbReference type="RefSeq" id="WP_371752867.1">
    <property type="nucleotide sequence ID" value="NZ_JAYJLD010000003.1"/>
</dbReference>
<keyword evidence="3" id="KW-1185">Reference proteome</keyword>
<accession>A0ABU5ZDK8</accession>
<dbReference type="Proteomes" id="UP001310386">
    <property type="component" value="Unassembled WGS sequence"/>
</dbReference>
<dbReference type="InterPro" id="IPR018764">
    <property type="entry name" value="RskA_C"/>
</dbReference>
<gene>
    <name evidence="2" type="ORF">VF724_02845</name>
</gene>
<name>A0ABU5ZDK8_9BACL</name>
<organism evidence="2 3">
    <name type="scientific">Ferviditalea candida</name>
    <dbReference type="NCBI Taxonomy" id="3108399"/>
    <lineage>
        <taxon>Bacteria</taxon>
        <taxon>Bacillati</taxon>
        <taxon>Bacillota</taxon>
        <taxon>Bacilli</taxon>
        <taxon>Bacillales</taxon>
        <taxon>Paenibacillaceae</taxon>
        <taxon>Ferviditalea</taxon>
    </lineage>
</organism>
<evidence type="ECO:0000313" key="3">
    <source>
        <dbReference type="Proteomes" id="UP001310386"/>
    </source>
</evidence>
<protein>
    <submittedName>
        <fullName evidence="2">Anti-sigma factor</fullName>
    </submittedName>
</protein>
<evidence type="ECO:0000313" key="2">
    <source>
        <dbReference type="EMBL" id="MEB3100594.1"/>
    </source>
</evidence>
<sequence>MRKSLIKGDEAYQVWLIKDGIRHNAGTLRADHQGNGVLTYRLNGDDKAFDAIGITLEPDSHGTRPRGKKVLGT</sequence>
<comment type="caution">
    <text evidence="2">The sequence shown here is derived from an EMBL/GenBank/DDBJ whole genome shotgun (WGS) entry which is preliminary data.</text>
</comment>
<evidence type="ECO:0000259" key="1">
    <source>
        <dbReference type="Pfam" id="PF10099"/>
    </source>
</evidence>
<proteinExistence type="predicted"/>
<feature type="domain" description="Anti-sigma K factor RskA C-terminal" evidence="1">
    <location>
        <begin position="7"/>
        <end position="65"/>
    </location>
</feature>
<dbReference type="EMBL" id="JAYJLD010000003">
    <property type="protein sequence ID" value="MEB3100594.1"/>
    <property type="molecule type" value="Genomic_DNA"/>
</dbReference>
<dbReference type="Pfam" id="PF10099">
    <property type="entry name" value="RskA_C"/>
    <property type="match status" value="1"/>
</dbReference>
<reference evidence="2" key="1">
    <citation type="submission" date="2023-12" db="EMBL/GenBank/DDBJ databases">
        <title>Fervidustalea candida gen. nov., sp. nov., a novel member of the family Paenibacillaceae isolated from a geothermal area.</title>
        <authorList>
            <person name="Li W.-J."/>
            <person name="Jiao J.-Y."/>
            <person name="Chen Y."/>
        </authorList>
    </citation>
    <scope>NUCLEOTIDE SEQUENCE</scope>
    <source>
        <strain evidence="2">SYSU GA230002</strain>
    </source>
</reference>